<protein>
    <submittedName>
        <fullName evidence="2">Uncharacterized protein</fullName>
    </submittedName>
</protein>
<evidence type="ECO:0000313" key="2">
    <source>
        <dbReference type="EMBL" id="GAF91982.1"/>
    </source>
</evidence>
<gene>
    <name evidence="2" type="ORF">S01H1_29665</name>
</gene>
<dbReference type="EMBL" id="BARS01018217">
    <property type="protein sequence ID" value="GAF91982.1"/>
    <property type="molecule type" value="Genomic_DNA"/>
</dbReference>
<accession>X0TV13</accession>
<feature type="non-terminal residue" evidence="2">
    <location>
        <position position="1"/>
    </location>
</feature>
<sequence>GLLLLDVALNLSAYLIIDDIVYFFLVPIATMISCIGVILTIIGYYYKESPLTEKRLLEILRDPEFNTMETLYRAVVDDE</sequence>
<proteinExistence type="predicted"/>
<evidence type="ECO:0000256" key="1">
    <source>
        <dbReference type="SAM" id="Phobius"/>
    </source>
</evidence>
<keyword evidence="1" id="KW-0472">Membrane</keyword>
<organism evidence="2">
    <name type="scientific">marine sediment metagenome</name>
    <dbReference type="NCBI Taxonomy" id="412755"/>
    <lineage>
        <taxon>unclassified sequences</taxon>
        <taxon>metagenomes</taxon>
        <taxon>ecological metagenomes</taxon>
    </lineage>
</organism>
<comment type="caution">
    <text evidence="2">The sequence shown here is derived from an EMBL/GenBank/DDBJ whole genome shotgun (WGS) entry which is preliminary data.</text>
</comment>
<dbReference type="AlphaFoldDB" id="X0TV13"/>
<keyword evidence="1" id="KW-0812">Transmembrane</keyword>
<keyword evidence="1" id="KW-1133">Transmembrane helix</keyword>
<reference evidence="2" key="1">
    <citation type="journal article" date="2014" name="Front. Microbiol.">
        <title>High frequency of phylogenetically diverse reductive dehalogenase-homologous genes in deep subseafloor sedimentary metagenomes.</title>
        <authorList>
            <person name="Kawai M."/>
            <person name="Futagami T."/>
            <person name="Toyoda A."/>
            <person name="Takaki Y."/>
            <person name="Nishi S."/>
            <person name="Hori S."/>
            <person name="Arai W."/>
            <person name="Tsubouchi T."/>
            <person name="Morono Y."/>
            <person name="Uchiyama I."/>
            <person name="Ito T."/>
            <person name="Fujiyama A."/>
            <person name="Inagaki F."/>
            <person name="Takami H."/>
        </authorList>
    </citation>
    <scope>NUCLEOTIDE SEQUENCE</scope>
    <source>
        <strain evidence="2">Expedition CK06-06</strain>
    </source>
</reference>
<name>X0TV13_9ZZZZ</name>
<feature type="transmembrane region" description="Helical" evidence="1">
    <location>
        <begin position="20"/>
        <end position="46"/>
    </location>
</feature>